<sequence length="69" mass="7506">MRPSQDAAPRSPALLTALPLTTGWMAPIVAKGDKLFDSEAGLEFRMKGTLSRLGDAKCKDNCSLRVRFP</sequence>
<accession>A0A6A4ES45</accession>
<evidence type="ECO:0000313" key="2">
    <source>
        <dbReference type="EMBL" id="KAE9327186.1"/>
    </source>
</evidence>
<reference evidence="2 3" key="1">
    <citation type="submission" date="2018-08" db="EMBL/GenBank/DDBJ databases">
        <title>Genomic investigation of the strawberry pathogen Phytophthora fragariae indicates pathogenicity is determined by transcriptional variation in three key races.</title>
        <authorList>
            <person name="Adams T.M."/>
            <person name="Armitage A.D."/>
            <person name="Sobczyk M.K."/>
            <person name="Bates H.J."/>
            <person name="Dunwell J.M."/>
            <person name="Nellist C.F."/>
            <person name="Harrison R.J."/>
        </authorList>
    </citation>
    <scope>NUCLEOTIDE SEQUENCE [LARGE SCALE GENOMIC DNA]</scope>
    <source>
        <strain evidence="1 4">SCRP324</strain>
        <strain evidence="2 3">SCRP333</strain>
    </source>
</reference>
<keyword evidence="3" id="KW-1185">Reference proteome</keyword>
<organism evidence="2 3">
    <name type="scientific">Phytophthora rubi</name>
    <dbReference type="NCBI Taxonomy" id="129364"/>
    <lineage>
        <taxon>Eukaryota</taxon>
        <taxon>Sar</taxon>
        <taxon>Stramenopiles</taxon>
        <taxon>Oomycota</taxon>
        <taxon>Peronosporomycetes</taxon>
        <taxon>Peronosporales</taxon>
        <taxon>Peronosporaceae</taxon>
        <taxon>Phytophthora</taxon>
    </lineage>
</organism>
<dbReference type="EMBL" id="QXFT01001153">
    <property type="protein sequence ID" value="KAE9327186.1"/>
    <property type="molecule type" value="Genomic_DNA"/>
</dbReference>
<name>A0A6A4ES45_9STRA</name>
<proteinExistence type="predicted"/>
<evidence type="ECO:0000313" key="3">
    <source>
        <dbReference type="Proteomes" id="UP000434957"/>
    </source>
</evidence>
<dbReference type="Proteomes" id="UP000434957">
    <property type="component" value="Unassembled WGS sequence"/>
</dbReference>
<comment type="caution">
    <text evidence="2">The sequence shown here is derived from an EMBL/GenBank/DDBJ whole genome shotgun (WGS) entry which is preliminary data.</text>
</comment>
<dbReference type="AlphaFoldDB" id="A0A6A4ES45"/>
<gene>
    <name evidence="1" type="ORF">PR002_g12103</name>
    <name evidence="2" type="ORF">PR003_g16076</name>
</gene>
<protein>
    <submittedName>
        <fullName evidence="2">Uncharacterized protein</fullName>
    </submittedName>
</protein>
<evidence type="ECO:0000313" key="1">
    <source>
        <dbReference type="EMBL" id="KAE9021974.1"/>
    </source>
</evidence>
<dbReference type="EMBL" id="QXFU01000749">
    <property type="protein sequence ID" value="KAE9021974.1"/>
    <property type="molecule type" value="Genomic_DNA"/>
</dbReference>
<evidence type="ECO:0000313" key="4">
    <source>
        <dbReference type="Proteomes" id="UP000435112"/>
    </source>
</evidence>
<dbReference type="Proteomes" id="UP000435112">
    <property type="component" value="Unassembled WGS sequence"/>
</dbReference>